<name>A0A2R6A8Z4_9ARCH</name>
<proteinExistence type="predicted"/>
<protein>
    <submittedName>
        <fullName evidence="1">Uncharacterized protein</fullName>
    </submittedName>
</protein>
<gene>
    <name evidence="1" type="ORF">B9Q01_06790</name>
</gene>
<evidence type="ECO:0000313" key="1">
    <source>
        <dbReference type="EMBL" id="PSN82829.1"/>
    </source>
</evidence>
<dbReference type="Proteomes" id="UP000240880">
    <property type="component" value="Unassembled WGS sequence"/>
</dbReference>
<dbReference type="EMBL" id="NEXC01000049">
    <property type="protein sequence ID" value="PSN82829.1"/>
    <property type="molecule type" value="Genomic_DNA"/>
</dbReference>
<accession>A0A2R6A8Z4</accession>
<reference evidence="1 2" key="1">
    <citation type="submission" date="2017-04" db="EMBL/GenBank/DDBJ databases">
        <title>Novel microbial lineages endemic to geothermal iron-oxide mats fill important gaps in the evolutionary history of Archaea.</title>
        <authorList>
            <person name="Jay Z.J."/>
            <person name="Beam J.P."/>
            <person name="Dlakic M."/>
            <person name="Rusch D.B."/>
            <person name="Kozubal M.A."/>
            <person name="Inskeep W.P."/>
        </authorList>
    </citation>
    <scope>NUCLEOTIDE SEQUENCE [LARGE SCALE GENOMIC DNA]</scope>
    <source>
        <strain evidence="1">OSP_D</strain>
    </source>
</reference>
<sequence length="70" mass="7874">MGVFTTACLGLNSVEPMPNNFTTTRLALRVKSNAQDLSLIHGRSNFRNLKSVQRVSKKLAFEELESLMMM</sequence>
<comment type="caution">
    <text evidence="1">The sequence shown here is derived from an EMBL/GenBank/DDBJ whole genome shotgun (WGS) entry which is preliminary data.</text>
</comment>
<evidence type="ECO:0000313" key="2">
    <source>
        <dbReference type="Proteomes" id="UP000240880"/>
    </source>
</evidence>
<organism evidence="1 2">
    <name type="scientific">Candidatus Marsarchaeota G1 archaeon OSP_D</name>
    <dbReference type="NCBI Taxonomy" id="1978155"/>
    <lineage>
        <taxon>Archaea</taxon>
        <taxon>Candidatus Marsarchaeota</taxon>
        <taxon>Candidatus Marsarchaeota group 1</taxon>
    </lineage>
</organism>
<dbReference type="AlphaFoldDB" id="A0A2R6A8Z4"/>